<gene>
    <name evidence="6" type="ORF">DLJ59_13845</name>
</gene>
<evidence type="ECO:0000313" key="7">
    <source>
        <dbReference type="Proteomes" id="UP000282312"/>
    </source>
</evidence>
<dbReference type="InterPro" id="IPR000537">
    <property type="entry name" value="UbiA_prenyltransferase"/>
</dbReference>
<dbReference type="PANTHER" id="PTHR42723">
    <property type="entry name" value="CHLOROPHYLL SYNTHASE"/>
    <property type="match status" value="1"/>
</dbReference>
<feature type="transmembrane region" description="Helical" evidence="5">
    <location>
        <begin position="280"/>
        <end position="297"/>
    </location>
</feature>
<feature type="transmembrane region" description="Helical" evidence="5">
    <location>
        <begin position="105"/>
        <end position="132"/>
    </location>
</feature>
<evidence type="ECO:0008006" key="8">
    <source>
        <dbReference type="Google" id="ProtNLM"/>
    </source>
</evidence>
<dbReference type="GO" id="GO:0016020">
    <property type="term" value="C:membrane"/>
    <property type="evidence" value="ECO:0007669"/>
    <property type="project" value="UniProtKB-SubCell"/>
</dbReference>
<sequence length="328" mass="34929">MTVNQLEPTVRTRDLVVAWARMWRLHFVPFSLSAGLVGMTAPPAGANAASIVIGLLFCTLGYGVGVVINDWFDREADAVNAPDRPFVTGLINPHIGLALTLTLSAALMVVAVVVAPTLALWSVIAIGGHLVYSWTKRIPMLGNLVNGVDMALFTVLGAVAVRPDAGWLDIPAVTWFQTALVAVTFSGFCLVGYFKDIEGDRVAGYRTLPVAIGTRASSRIAVVFPIVAVVAAGTAAVAEADSAGAYAEIVCWVLLIASALGFTQSLVTLNRAPETRAYEALVWFIRATTLFFLSLGALHRPTLFLVVAVPMMAYLELTLRATQSSRQA</sequence>
<evidence type="ECO:0000256" key="5">
    <source>
        <dbReference type="SAM" id="Phobius"/>
    </source>
</evidence>
<evidence type="ECO:0000256" key="4">
    <source>
        <dbReference type="ARBA" id="ARBA00023136"/>
    </source>
</evidence>
<dbReference type="InterPro" id="IPR044878">
    <property type="entry name" value="UbiA_sf"/>
</dbReference>
<evidence type="ECO:0000256" key="1">
    <source>
        <dbReference type="ARBA" id="ARBA00004141"/>
    </source>
</evidence>
<dbReference type="RefSeq" id="WP_124772910.1">
    <property type="nucleotide sequence ID" value="NZ_JBEZFR010000013.1"/>
</dbReference>
<name>A0A3N9WQE9_9ACTN</name>
<dbReference type="OrthoDB" id="2908954at2"/>
<feature type="transmembrane region" description="Helical" evidence="5">
    <location>
        <begin position="173"/>
        <end position="195"/>
    </location>
</feature>
<reference evidence="6 7" key="1">
    <citation type="submission" date="2018-05" db="EMBL/GenBank/DDBJ databases">
        <title>Micromonospora from Atacama Desert.</title>
        <authorList>
            <person name="Carro L."/>
            <person name="Goodfellow M."/>
            <person name="Klenk H.-P."/>
        </authorList>
    </citation>
    <scope>NUCLEOTIDE SEQUENCE [LARGE SCALE GENOMIC DNA]</scope>
    <source>
        <strain evidence="6 7">LB39</strain>
    </source>
</reference>
<keyword evidence="2 5" id="KW-0812">Transmembrane</keyword>
<keyword evidence="3 5" id="KW-1133">Transmembrane helix</keyword>
<dbReference type="GO" id="GO:0016765">
    <property type="term" value="F:transferase activity, transferring alkyl or aryl (other than methyl) groups"/>
    <property type="evidence" value="ECO:0007669"/>
    <property type="project" value="InterPro"/>
</dbReference>
<evidence type="ECO:0000256" key="2">
    <source>
        <dbReference type="ARBA" id="ARBA00022692"/>
    </source>
</evidence>
<dbReference type="InterPro" id="IPR050475">
    <property type="entry name" value="Prenyltransferase_related"/>
</dbReference>
<dbReference type="EMBL" id="QGSZ01000198">
    <property type="protein sequence ID" value="RQX03034.1"/>
    <property type="molecule type" value="Genomic_DNA"/>
</dbReference>
<feature type="transmembrane region" description="Helical" evidence="5">
    <location>
        <begin position="216"/>
        <end position="238"/>
    </location>
</feature>
<keyword evidence="4 5" id="KW-0472">Membrane</keyword>
<comment type="caution">
    <text evidence="6">The sequence shown here is derived from an EMBL/GenBank/DDBJ whole genome shotgun (WGS) entry which is preliminary data.</text>
</comment>
<feature type="transmembrane region" description="Helical" evidence="5">
    <location>
        <begin position="48"/>
        <end position="68"/>
    </location>
</feature>
<dbReference type="Proteomes" id="UP000282312">
    <property type="component" value="Unassembled WGS sequence"/>
</dbReference>
<evidence type="ECO:0000256" key="3">
    <source>
        <dbReference type="ARBA" id="ARBA00022989"/>
    </source>
</evidence>
<dbReference type="PANTHER" id="PTHR42723:SF1">
    <property type="entry name" value="CHLOROPHYLL SYNTHASE, CHLOROPLASTIC"/>
    <property type="match status" value="1"/>
</dbReference>
<dbReference type="Pfam" id="PF01040">
    <property type="entry name" value="UbiA"/>
    <property type="match status" value="1"/>
</dbReference>
<proteinExistence type="predicted"/>
<dbReference type="AlphaFoldDB" id="A0A3N9WQE9"/>
<organism evidence="6 7">
    <name type="scientific">Micromonospora inaquosa</name>
    <dbReference type="NCBI Taxonomy" id="2203716"/>
    <lineage>
        <taxon>Bacteria</taxon>
        <taxon>Bacillati</taxon>
        <taxon>Actinomycetota</taxon>
        <taxon>Actinomycetes</taxon>
        <taxon>Micromonosporales</taxon>
        <taxon>Micromonosporaceae</taxon>
        <taxon>Micromonospora</taxon>
    </lineage>
</organism>
<feature type="transmembrane region" description="Helical" evidence="5">
    <location>
        <begin position="244"/>
        <end position="268"/>
    </location>
</feature>
<accession>A0A3N9WQE9</accession>
<keyword evidence="7" id="KW-1185">Reference proteome</keyword>
<dbReference type="Gene3D" id="1.10.357.140">
    <property type="entry name" value="UbiA prenyltransferase"/>
    <property type="match status" value="1"/>
</dbReference>
<protein>
    <recommendedName>
        <fullName evidence="8">Prenyltransferase</fullName>
    </recommendedName>
</protein>
<feature type="transmembrane region" description="Helical" evidence="5">
    <location>
        <begin position="144"/>
        <end position="161"/>
    </location>
</feature>
<evidence type="ECO:0000313" key="6">
    <source>
        <dbReference type="EMBL" id="RQX03034.1"/>
    </source>
</evidence>
<comment type="subcellular location">
    <subcellularLocation>
        <location evidence="1">Membrane</location>
        <topology evidence="1">Multi-pass membrane protein</topology>
    </subcellularLocation>
</comment>